<organism evidence="2">
    <name type="scientific">Thermosphaera aggregans</name>
    <dbReference type="NCBI Taxonomy" id="54254"/>
    <lineage>
        <taxon>Archaea</taxon>
        <taxon>Thermoproteota</taxon>
        <taxon>Thermoprotei</taxon>
        <taxon>Desulfurococcales</taxon>
        <taxon>Desulfurococcaceae</taxon>
        <taxon>Thermosphaera</taxon>
    </lineage>
</organism>
<dbReference type="SUPFAM" id="SSF52507">
    <property type="entry name" value="Homo-oligomeric flavin-containing Cys decarboxylases, HFCD"/>
    <property type="match status" value="1"/>
</dbReference>
<dbReference type="EMBL" id="DSJT01000003">
    <property type="protein sequence ID" value="HEF86865.1"/>
    <property type="molecule type" value="Genomic_DNA"/>
</dbReference>
<sequence length="241" mass="26889">MARAIAWGITGAGSFLRESVEVIVEIVGKGIPITVYCSKAGESLLKTYGLIDMLTANVKGAYPTEIVYESREPPSYPSIGRFYLDVYDLAVISPATLNTTSKIIHGISDSLVTNLASHALKNNIQLLILPVDYFETKSTIPLKILREYCATCSECRAAEACPTGALLKDSYWKVRVDVSRCTRCLECLKHCPWNAILFDAEITVKPNPYYVKIIEKLYEIPNVRIIEHPRRVLELLKGEAF</sequence>
<dbReference type="Gene3D" id="3.30.70.20">
    <property type="match status" value="1"/>
</dbReference>
<evidence type="ECO:0000313" key="2">
    <source>
        <dbReference type="EMBL" id="HEF86865.1"/>
    </source>
</evidence>
<proteinExistence type="predicted"/>
<dbReference type="Pfam" id="PF02441">
    <property type="entry name" value="Flavoprotein"/>
    <property type="match status" value="1"/>
</dbReference>
<comment type="caution">
    <text evidence="2">The sequence shown here is derived from an EMBL/GenBank/DDBJ whole genome shotgun (WGS) entry which is preliminary data.</text>
</comment>
<gene>
    <name evidence="2" type="ORF">ENP55_00860</name>
</gene>
<dbReference type="PROSITE" id="PS51379">
    <property type="entry name" value="4FE4S_FER_2"/>
    <property type="match status" value="2"/>
</dbReference>
<dbReference type="InterPro" id="IPR036551">
    <property type="entry name" value="Flavin_trans-like"/>
</dbReference>
<dbReference type="InterPro" id="IPR017896">
    <property type="entry name" value="4Fe4S_Fe-S-bd"/>
</dbReference>
<dbReference type="Pfam" id="PF13237">
    <property type="entry name" value="Fer4_10"/>
    <property type="match status" value="1"/>
</dbReference>
<feature type="domain" description="4Fe-4S ferredoxin-type" evidence="1">
    <location>
        <begin position="172"/>
        <end position="201"/>
    </location>
</feature>
<feature type="domain" description="4Fe-4S ferredoxin-type" evidence="1">
    <location>
        <begin position="140"/>
        <end position="171"/>
    </location>
</feature>
<dbReference type="SUPFAM" id="SSF54862">
    <property type="entry name" value="4Fe-4S ferredoxins"/>
    <property type="match status" value="1"/>
</dbReference>
<dbReference type="AlphaFoldDB" id="A0A7C2FX90"/>
<accession>A0A7C2FX90</accession>
<name>A0A7C2FX90_9CREN</name>
<dbReference type="PROSITE" id="PS00198">
    <property type="entry name" value="4FE4S_FER_1"/>
    <property type="match status" value="1"/>
</dbReference>
<dbReference type="GO" id="GO:0016491">
    <property type="term" value="F:oxidoreductase activity"/>
    <property type="evidence" value="ECO:0007669"/>
    <property type="project" value="UniProtKB-ARBA"/>
</dbReference>
<dbReference type="InterPro" id="IPR003382">
    <property type="entry name" value="Flavoprotein"/>
</dbReference>
<reference evidence="2" key="1">
    <citation type="journal article" date="2020" name="mSystems">
        <title>Genome- and Community-Level Interaction Insights into Carbon Utilization and Element Cycling Functions of Hydrothermarchaeota in Hydrothermal Sediment.</title>
        <authorList>
            <person name="Zhou Z."/>
            <person name="Liu Y."/>
            <person name="Xu W."/>
            <person name="Pan J."/>
            <person name="Luo Z.H."/>
            <person name="Li M."/>
        </authorList>
    </citation>
    <scope>NUCLEOTIDE SEQUENCE [LARGE SCALE GENOMIC DNA]</scope>
    <source>
        <strain evidence="2">SpSt-23</strain>
    </source>
</reference>
<dbReference type="InterPro" id="IPR017900">
    <property type="entry name" value="4Fe4S_Fe_S_CS"/>
</dbReference>
<protein>
    <submittedName>
        <fullName evidence="2">Flavoprotein</fullName>
    </submittedName>
</protein>
<evidence type="ECO:0000259" key="1">
    <source>
        <dbReference type="PROSITE" id="PS51379"/>
    </source>
</evidence>
<dbReference type="Gene3D" id="3.40.50.1950">
    <property type="entry name" value="Flavin prenyltransferase-like"/>
    <property type="match status" value="1"/>
</dbReference>